<feature type="coiled-coil region" evidence="1">
    <location>
        <begin position="746"/>
        <end position="773"/>
    </location>
</feature>
<evidence type="ECO:0000313" key="7">
    <source>
        <dbReference type="Proteomes" id="UP000531581"/>
    </source>
</evidence>
<feature type="compositionally biased region" description="Gly residues" evidence="2">
    <location>
        <begin position="647"/>
        <end position="662"/>
    </location>
</feature>
<evidence type="ECO:0000256" key="3">
    <source>
        <dbReference type="SAM" id="Phobius"/>
    </source>
</evidence>
<feature type="region of interest" description="Disordered" evidence="2">
    <location>
        <begin position="677"/>
        <end position="746"/>
    </location>
</feature>
<evidence type="ECO:0000313" key="8">
    <source>
        <dbReference type="Proteomes" id="UP000557656"/>
    </source>
</evidence>
<evidence type="ECO:0000256" key="2">
    <source>
        <dbReference type="SAM" id="MobiDB-lite"/>
    </source>
</evidence>
<dbReference type="Pfam" id="PF07916">
    <property type="entry name" value="TraG_N"/>
    <property type="match status" value="1"/>
</dbReference>
<sequence>MLEVFTVGGGEYLVNTFNAVAAWAGGGGYRSLLRVVMVMGLIYSLLVVAFTLNFRAWMNWFLQATGIYLCLMVPTIDIKVTDRINPSLAPATVANVPLGLGVLASFTTQIGDWLTRTAETVFVMPGELNYTTNGMVYGARLFEATRNFVIRDAEFSTNLENHFKNCLFGDVMLYQKSLTNLAKATDLWAAIGPGSEPRSQEWLERQGDGTVQNYIITCRQAYQTLDGQWTAMIEANAEPWAKEVYPKLSNAVAAAKLKHDVPIVNQAFTGSGNDFTGVMRQNTAINAFMQARNSMAGGSGAAAIDTFAQTRADIQARNTYNSIAQQAMAWVPILNIVLTVVFFAMFPVIFPLFLLPQTGLSTLKGYAMGFFYLASWGPLYVILHMICMTRAESAANGVAAGGMSLGSYAGIGAVNGETATIAGFMLMSIPFLAAGLARGAMSIAGQATSMLAPAQNAAEAAAVEQTTGNYSYGNVSWANSTSNMRQADQWSTAPSFMGGAASVGWRQDNGAVINGFGNGQDVFDTSGAISRLGFTPTVSTGTVSEWRQMASEAHRQSQAFDNAAQEMLTWTKMDRSAYGTSSERSSGWDSSSGRSANTSIEQFDRTTGSSSQLLEDRSSTGQSQRVSDGHDRNAGTVDQVGGRLDAGIGGNRGGGGASGGRRGGALGRVLGALPGAGVSVSKTGSQQDTLRHGTDNTRSSDSSSTSSSGVRDEHSNGTGATSSDGTYDRSGVFSRASSTSSSSLTHEQALARARSYTETARKLEELSQSLSRDASYAETHGMQLSENMSQDLAQWYRAQQVSNPGLDAPELWATDLSDHQRAVRGEMITRWMREKQDGIREEIAGKLQEPDLVQVHRPGVDSAADVSGSYRPHGVSGIPAGPAGGNAGAAQAIIERGGEQLVGDRVAARAARTGAVQGSVDVQSEVNRDHNRGFFVDPKLRE</sequence>
<proteinExistence type="predicted"/>
<feature type="region of interest" description="Disordered" evidence="2">
    <location>
        <begin position="913"/>
        <end position="942"/>
    </location>
</feature>
<keyword evidence="3" id="KW-0472">Membrane</keyword>
<feature type="transmembrane region" description="Helical" evidence="3">
    <location>
        <begin position="32"/>
        <end position="54"/>
    </location>
</feature>
<gene>
    <name evidence="5" type="ORF">HKX05_19625</name>
    <name evidence="6" type="ORF">HLV41_18750</name>
</gene>
<feature type="transmembrane region" description="Helical" evidence="3">
    <location>
        <begin position="327"/>
        <end position="354"/>
    </location>
</feature>
<feature type="compositionally biased region" description="Polar residues" evidence="2">
    <location>
        <begin position="596"/>
        <end position="626"/>
    </location>
</feature>
<keyword evidence="1" id="KW-0175">Coiled coil</keyword>
<feature type="transmembrane region" description="Helical" evidence="3">
    <location>
        <begin position="366"/>
        <end position="387"/>
    </location>
</feature>
<dbReference type="RefSeq" id="WP_170172244.1">
    <property type="nucleotide sequence ID" value="NZ_JABEOV010000035.1"/>
</dbReference>
<feature type="transmembrane region" description="Helical" evidence="3">
    <location>
        <begin position="394"/>
        <end position="414"/>
    </location>
</feature>
<accession>A0A7Y7QZV0</accession>
<reference evidence="7 8" key="1">
    <citation type="submission" date="2020-05" db="EMBL/GenBank/DDBJ databases">
        <title>Draft Genome Sequences of Sphingomonas sp. Isolated from the International Space Station.</title>
        <authorList>
            <person name="Bijlani S."/>
            <person name="Singh N.K."/>
            <person name="Mason C.E."/>
            <person name="Wang C.C."/>
            <person name="Venkateswaran K."/>
        </authorList>
    </citation>
    <scope>NUCLEOTIDE SEQUENCE [LARGE SCALE GENOMIC DNA]</scope>
    <source>
        <strain evidence="5 8">IIF7SW-B5</strain>
        <strain evidence="6">ISS-IIF7SWP</strain>
    </source>
</reference>
<dbReference type="Proteomes" id="UP000557656">
    <property type="component" value="Unassembled WGS sequence"/>
</dbReference>
<protein>
    <submittedName>
        <fullName evidence="5 6">Conjugal transfer protein TraG</fullName>
    </submittedName>
</protein>
<feature type="compositionally biased region" description="Low complexity" evidence="2">
    <location>
        <begin position="581"/>
        <end position="595"/>
    </location>
</feature>
<name>A0A7Y7QZV0_9SPHN</name>
<dbReference type="Proteomes" id="UP000531581">
    <property type="component" value="Unassembled WGS sequence"/>
</dbReference>
<organism evidence="6 7">
    <name type="scientific">Sphingomonas sanguinis</name>
    <dbReference type="NCBI Taxonomy" id="33051"/>
    <lineage>
        <taxon>Bacteria</taxon>
        <taxon>Pseudomonadati</taxon>
        <taxon>Pseudomonadota</taxon>
        <taxon>Alphaproteobacteria</taxon>
        <taxon>Sphingomonadales</taxon>
        <taxon>Sphingomonadaceae</taxon>
        <taxon>Sphingomonas</taxon>
    </lineage>
</organism>
<dbReference type="EMBL" id="JABEOV010000035">
    <property type="protein sequence ID" value="NNG55555.1"/>
    <property type="molecule type" value="Genomic_DNA"/>
</dbReference>
<feature type="region of interest" description="Disordered" evidence="2">
    <location>
        <begin position="578"/>
        <end position="662"/>
    </location>
</feature>
<evidence type="ECO:0000259" key="4">
    <source>
        <dbReference type="Pfam" id="PF07916"/>
    </source>
</evidence>
<feature type="domain" description="TraG N-terminal Proteobacteria" evidence="4">
    <location>
        <begin position="3"/>
        <end position="459"/>
    </location>
</feature>
<evidence type="ECO:0000256" key="1">
    <source>
        <dbReference type="SAM" id="Coils"/>
    </source>
</evidence>
<keyword evidence="3" id="KW-0812">Transmembrane</keyword>
<feature type="compositionally biased region" description="Low complexity" evidence="2">
    <location>
        <begin position="730"/>
        <end position="743"/>
    </location>
</feature>
<evidence type="ECO:0000313" key="6">
    <source>
        <dbReference type="EMBL" id="NVP33078.1"/>
    </source>
</evidence>
<feature type="compositionally biased region" description="Basic and acidic residues" evidence="2">
    <location>
        <begin position="926"/>
        <end position="942"/>
    </location>
</feature>
<dbReference type="AlphaFoldDB" id="A0A7Y7QZV0"/>
<comment type="caution">
    <text evidence="6">The sequence shown here is derived from an EMBL/GenBank/DDBJ whole genome shotgun (WGS) entry which is preliminary data.</text>
</comment>
<keyword evidence="8" id="KW-1185">Reference proteome</keyword>
<evidence type="ECO:0000313" key="5">
    <source>
        <dbReference type="EMBL" id="NNG55555.1"/>
    </source>
</evidence>
<keyword evidence="3" id="KW-1133">Transmembrane helix</keyword>
<dbReference type="InterPro" id="IPR012931">
    <property type="entry name" value="TraG_N_Proteobacteria"/>
</dbReference>
<feature type="compositionally biased region" description="Low complexity" evidence="2">
    <location>
        <begin position="699"/>
        <end position="708"/>
    </location>
</feature>
<dbReference type="EMBL" id="JABYQV010000025">
    <property type="protein sequence ID" value="NVP33078.1"/>
    <property type="molecule type" value="Genomic_DNA"/>
</dbReference>
<feature type="compositionally biased region" description="Polar residues" evidence="2">
    <location>
        <begin position="716"/>
        <end position="725"/>
    </location>
</feature>